<dbReference type="AlphaFoldDB" id="A0A165MD55"/>
<reference evidence="2 3" key="1">
    <citation type="journal article" date="2016" name="Mol. Biol. Evol.">
        <title>Comparative Genomics of Early-Diverging Mushroom-Forming Fungi Provides Insights into the Origins of Lignocellulose Decay Capabilities.</title>
        <authorList>
            <person name="Nagy L.G."/>
            <person name="Riley R."/>
            <person name="Tritt A."/>
            <person name="Adam C."/>
            <person name="Daum C."/>
            <person name="Floudas D."/>
            <person name="Sun H."/>
            <person name="Yadav J.S."/>
            <person name="Pangilinan J."/>
            <person name="Larsson K.H."/>
            <person name="Matsuura K."/>
            <person name="Barry K."/>
            <person name="Labutti K."/>
            <person name="Kuo R."/>
            <person name="Ohm R.A."/>
            <person name="Bhattacharya S.S."/>
            <person name="Shirouzu T."/>
            <person name="Yoshinaga Y."/>
            <person name="Martin F.M."/>
            <person name="Grigoriev I.V."/>
            <person name="Hibbett D.S."/>
        </authorList>
    </citation>
    <scope>NUCLEOTIDE SEQUENCE [LARGE SCALE GENOMIC DNA]</scope>
    <source>
        <strain evidence="2 3">HHB12029</strain>
    </source>
</reference>
<accession>A0A165MD55</accession>
<dbReference type="STRING" id="1314781.A0A165MD55"/>
<dbReference type="Proteomes" id="UP000077266">
    <property type="component" value="Unassembled WGS sequence"/>
</dbReference>
<dbReference type="Gene3D" id="1.10.238.10">
    <property type="entry name" value="EF-hand"/>
    <property type="match status" value="1"/>
</dbReference>
<feature type="domain" description="DCUN1" evidence="1">
    <location>
        <begin position="13"/>
        <end position="85"/>
    </location>
</feature>
<evidence type="ECO:0000313" key="3">
    <source>
        <dbReference type="Proteomes" id="UP000077266"/>
    </source>
</evidence>
<dbReference type="InterPro" id="IPR005176">
    <property type="entry name" value="PONY_dom"/>
</dbReference>
<name>A0A165MD55_EXIGL</name>
<dbReference type="InParanoid" id="A0A165MD55"/>
<evidence type="ECO:0000313" key="2">
    <source>
        <dbReference type="EMBL" id="KZV99095.1"/>
    </source>
</evidence>
<gene>
    <name evidence="2" type="ORF">EXIGLDRAFT_640837</name>
</gene>
<keyword evidence="3" id="KW-1185">Reference proteome</keyword>
<dbReference type="PROSITE" id="PS51229">
    <property type="entry name" value="DCUN1"/>
    <property type="match status" value="1"/>
</dbReference>
<organism evidence="2 3">
    <name type="scientific">Exidia glandulosa HHB12029</name>
    <dbReference type="NCBI Taxonomy" id="1314781"/>
    <lineage>
        <taxon>Eukaryota</taxon>
        <taxon>Fungi</taxon>
        <taxon>Dikarya</taxon>
        <taxon>Basidiomycota</taxon>
        <taxon>Agaricomycotina</taxon>
        <taxon>Agaricomycetes</taxon>
        <taxon>Auriculariales</taxon>
        <taxon>Exidiaceae</taxon>
        <taxon>Exidia</taxon>
    </lineage>
</organism>
<proteinExistence type="predicted"/>
<dbReference type="OrthoDB" id="27198at2759"/>
<protein>
    <recommendedName>
        <fullName evidence="1">DCUN1 domain-containing protein</fullName>
    </recommendedName>
</protein>
<dbReference type="EMBL" id="KV425912">
    <property type="protein sequence ID" value="KZV99095.1"/>
    <property type="molecule type" value="Genomic_DNA"/>
</dbReference>
<feature type="non-terminal residue" evidence="2">
    <location>
        <position position="85"/>
    </location>
</feature>
<evidence type="ECO:0000259" key="1">
    <source>
        <dbReference type="PROSITE" id="PS51229"/>
    </source>
</evidence>
<sequence length="85" mass="9244">MLRRTLQGDASPYDPARAMGLFAQYTDPDSPRDAPVIGPEGLEQLCTAANIPMEGTQPLLLAWQLDAKVMGRISKDEWLKGSSAL</sequence>